<proteinExistence type="predicted"/>
<accession>A0A7I7QMR9</accession>
<dbReference type="Proteomes" id="UP000467193">
    <property type="component" value="Chromosome"/>
</dbReference>
<keyword evidence="3" id="KW-1185">Reference proteome</keyword>
<feature type="region of interest" description="Disordered" evidence="1">
    <location>
        <begin position="90"/>
        <end position="117"/>
    </location>
</feature>
<protein>
    <submittedName>
        <fullName evidence="2">Uncharacterized protein</fullName>
    </submittedName>
</protein>
<name>A0A7I7QMR9_9MYCO</name>
<dbReference type="EMBL" id="AP022588">
    <property type="protein sequence ID" value="BBY27146.1"/>
    <property type="molecule type" value="Genomic_DNA"/>
</dbReference>
<reference evidence="2 3" key="1">
    <citation type="journal article" date="2019" name="Emerg. Microbes Infect.">
        <title>Comprehensive subspecies identification of 175 nontuberculous mycobacteria species based on 7547 genomic profiles.</title>
        <authorList>
            <person name="Matsumoto Y."/>
            <person name="Kinjo T."/>
            <person name="Motooka D."/>
            <person name="Nabeya D."/>
            <person name="Jung N."/>
            <person name="Uechi K."/>
            <person name="Horii T."/>
            <person name="Iida T."/>
            <person name="Fujita J."/>
            <person name="Nakamura S."/>
        </authorList>
    </citation>
    <scope>NUCLEOTIDE SEQUENCE [LARGE SCALE GENOMIC DNA]</scope>
    <source>
        <strain evidence="2 3">JCM 17899</strain>
    </source>
</reference>
<evidence type="ECO:0000313" key="3">
    <source>
        <dbReference type="Proteomes" id="UP000467193"/>
    </source>
</evidence>
<gene>
    <name evidence="2" type="ORF">MSEDJ_12420</name>
</gene>
<evidence type="ECO:0000313" key="2">
    <source>
        <dbReference type="EMBL" id="BBY27146.1"/>
    </source>
</evidence>
<evidence type="ECO:0000256" key="1">
    <source>
        <dbReference type="SAM" id="MobiDB-lite"/>
    </source>
</evidence>
<dbReference type="KEGG" id="msei:MSEDJ_12420"/>
<sequence length="135" mass="14412">MEDAIQIHAEEGLPIDRFGCSESAPSEEAIGACVSGIIDQNIHGAGRGESISDGLVVRNVERQRARRSSRRQYLLDDTVCTLAPQIVDQNLGTRRGKSEGKAAPDALPGAGDRDATSGNVQLQCHRIFPLAFEAG</sequence>
<dbReference type="AlphaFoldDB" id="A0A7I7QMR9"/>
<organism evidence="2 3">
    <name type="scientific">Mycolicibacterium sediminis</name>
    <dbReference type="NCBI Taxonomy" id="1286180"/>
    <lineage>
        <taxon>Bacteria</taxon>
        <taxon>Bacillati</taxon>
        <taxon>Actinomycetota</taxon>
        <taxon>Actinomycetes</taxon>
        <taxon>Mycobacteriales</taxon>
        <taxon>Mycobacteriaceae</taxon>
        <taxon>Mycolicibacterium</taxon>
    </lineage>
</organism>